<feature type="compositionally biased region" description="Basic and acidic residues" evidence="2">
    <location>
        <begin position="80"/>
        <end position="89"/>
    </location>
</feature>
<dbReference type="GO" id="GO:0051787">
    <property type="term" value="F:misfolded protein binding"/>
    <property type="evidence" value="ECO:0007669"/>
    <property type="project" value="TreeGrafter"/>
</dbReference>
<keyword evidence="3" id="KW-0812">Transmembrane</keyword>
<dbReference type="InterPro" id="IPR011990">
    <property type="entry name" value="TPR-like_helical_dom_sf"/>
</dbReference>
<dbReference type="Gene3D" id="1.25.40.10">
    <property type="entry name" value="Tetratricopeptide repeat domain"/>
    <property type="match status" value="1"/>
</dbReference>
<dbReference type="InterPro" id="IPR040201">
    <property type="entry name" value="Mrg3-like"/>
</dbReference>
<keyword evidence="3" id="KW-1133">Transmembrane helix</keyword>
<dbReference type="GO" id="GO:0031942">
    <property type="term" value="C:i-AAA complex"/>
    <property type="evidence" value="ECO:0007669"/>
    <property type="project" value="TreeGrafter"/>
</dbReference>
<organism evidence="4 5">
    <name type="scientific">Linnemannia hyalina</name>
    <dbReference type="NCBI Taxonomy" id="64524"/>
    <lineage>
        <taxon>Eukaryota</taxon>
        <taxon>Fungi</taxon>
        <taxon>Fungi incertae sedis</taxon>
        <taxon>Mucoromycota</taxon>
        <taxon>Mortierellomycotina</taxon>
        <taxon>Mortierellomycetes</taxon>
        <taxon>Mortierellales</taxon>
        <taxon>Mortierellaceae</taxon>
        <taxon>Linnemannia</taxon>
    </lineage>
</organism>
<keyword evidence="3" id="KW-0472">Membrane</keyword>
<dbReference type="EMBL" id="JAHRHY010000003">
    <property type="protein sequence ID" value="KAG9070859.1"/>
    <property type="molecule type" value="Genomic_DNA"/>
</dbReference>
<dbReference type="InterPro" id="IPR019734">
    <property type="entry name" value="TPR_rpt"/>
</dbReference>
<proteinExistence type="predicted"/>
<feature type="region of interest" description="Disordered" evidence="2">
    <location>
        <begin position="1"/>
        <end position="133"/>
    </location>
</feature>
<evidence type="ECO:0000256" key="1">
    <source>
        <dbReference type="PROSITE-ProRule" id="PRU00339"/>
    </source>
</evidence>
<accession>A0A9P7Y3J6</accession>
<reference evidence="4" key="1">
    <citation type="submission" date="2021-06" db="EMBL/GenBank/DDBJ databases">
        <title>Genome Sequence of Mortierella hyaline Strain SCG-10, a Cold-Adapted, Nitrate-Reducing Fungus Isolated from Soil in Minnesota, USA.</title>
        <authorList>
            <person name="Aldossari N."/>
        </authorList>
    </citation>
    <scope>NUCLEOTIDE SEQUENCE</scope>
    <source>
        <strain evidence="4">SCG-10</strain>
    </source>
</reference>
<feature type="compositionally biased region" description="Polar residues" evidence="2">
    <location>
        <begin position="118"/>
        <end position="133"/>
    </location>
</feature>
<dbReference type="GO" id="GO:0006515">
    <property type="term" value="P:protein quality control for misfolded or incompletely synthesized proteins"/>
    <property type="evidence" value="ECO:0007669"/>
    <property type="project" value="TreeGrafter"/>
</dbReference>
<dbReference type="PANTHER" id="PTHR28142:SF1">
    <property type="entry name" value="MITOCHONDRIAL INNER MEMBRANE I-AAA PROTEASE SUPERCOMPLEX SUBUNIT MGR3-RELATED"/>
    <property type="match status" value="1"/>
</dbReference>
<feature type="compositionally biased region" description="Polar residues" evidence="2">
    <location>
        <begin position="181"/>
        <end position="201"/>
    </location>
</feature>
<feature type="compositionally biased region" description="Low complexity" evidence="2">
    <location>
        <begin position="19"/>
        <end position="29"/>
    </location>
</feature>
<dbReference type="Proteomes" id="UP000707451">
    <property type="component" value="Unassembled WGS sequence"/>
</dbReference>
<keyword evidence="1" id="KW-0802">TPR repeat</keyword>
<feature type="compositionally biased region" description="Low complexity" evidence="2">
    <location>
        <begin position="528"/>
        <end position="577"/>
    </location>
</feature>
<name>A0A9P7Y3J6_9FUNG</name>
<evidence type="ECO:0000256" key="3">
    <source>
        <dbReference type="SAM" id="Phobius"/>
    </source>
</evidence>
<keyword evidence="5" id="KW-1185">Reference proteome</keyword>
<feature type="compositionally biased region" description="Low complexity" evidence="2">
    <location>
        <begin position="37"/>
        <end position="55"/>
    </location>
</feature>
<sequence length="684" mass="73393">MGACCGKPDRKGPGYVLGASNTSSNASASDQQRLGTAAGKAKAAPVPQQQQSAGQALGGGPASSPRAQGELSQSALAAQKRAEAAEKRGVQQGGGQLAKKLADKKKQSPYAVEESLPEPTNNNSLAHRNRMSSSRAFRDAATILLAGGSTFTRLRVTSTLRASTPLRNVRTSHHLLPRQRATATSSRGYASISTNTTSAPSTINSTISLTPGARVIIATTRGVRNVLIVATSTLGLVLFAFTGAHAYLEQYKCPSPAGVSTEVQRCLHGAWVREEISPDPDVAEVYLQKAVELARKDLETLYANKNKGKDGIDERLAFLEIEKDQALVEVQNRLARFYGRIGQDEQAATVWTRLWKLSEKEDPRSSSSSEQVSSGLASMFGMGALADRPLISQKDGIAYAKSAADCWMRMGEYEMAEEALAWTLSTLASTTPASSTSTTSSSRIEEIGLLSTLGALYVRQSKFEYALSLFVKALQAVQDHRASQTDNSVETTTDEKKKAELKEDKDMWYCREAILTQSIGETLYGAATRSPISSSSTTTTITTTPETTATKKSSSWKFWSSSSSSSSSSSTPPAKSKAVSQQKSPQQIKKEEEALGWMQKALEMAKAKSGQHRDCDECAALGLNTLGLINEMEGKSEVALAQFREAVLHATMAKDYVGIDDYNKNIARLTDTDSESITSTSTLA</sequence>
<feature type="repeat" description="TPR" evidence="1">
    <location>
        <begin position="447"/>
        <end position="480"/>
    </location>
</feature>
<feature type="region of interest" description="Disordered" evidence="2">
    <location>
        <begin position="177"/>
        <end position="201"/>
    </location>
</feature>
<evidence type="ECO:0000256" key="2">
    <source>
        <dbReference type="SAM" id="MobiDB-lite"/>
    </source>
</evidence>
<dbReference type="SUPFAM" id="SSF48452">
    <property type="entry name" value="TPR-like"/>
    <property type="match status" value="1"/>
</dbReference>
<dbReference type="PROSITE" id="PS50005">
    <property type="entry name" value="TPR"/>
    <property type="match status" value="1"/>
</dbReference>
<dbReference type="PANTHER" id="PTHR28142">
    <property type="entry name" value="MITOCHONDRIAL INNER MEMBRANE I-AAA PROTEASE SUPERCOMPLEX SUBUNIT MGR3-RELATED"/>
    <property type="match status" value="1"/>
</dbReference>
<evidence type="ECO:0000313" key="4">
    <source>
        <dbReference type="EMBL" id="KAG9070859.1"/>
    </source>
</evidence>
<comment type="caution">
    <text evidence="4">The sequence shown here is derived from an EMBL/GenBank/DDBJ whole genome shotgun (WGS) entry which is preliminary data.</text>
</comment>
<evidence type="ECO:0008006" key="6">
    <source>
        <dbReference type="Google" id="ProtNLM"/>
    </source>
</evidence>
<feature type="compositionally biased region" description="Polar residues" evidence="2">
    <location>
        <begin position="578"/>
        <end position="587"/>
    </location>
</feature>
<dbReference type="AlphaFoldDB" id="A0A9P7Y3J6"/>
<feature type="transmembrane region" description="Helical" evidence="3">
    <location>
        <begin position="226"/>
        <end position="248"/>
    </location>
</feature>
<evidence type="ECO:0000313" key="5">
    <source>
        <dbReference type="Proteomes" id="UP000707451"/>
    </source>
</evidence>
<dbReference type="OrthoDB" id="10050400at2759"/>
<gene>
    <name evidence="4" type="ORF">KI688_008400</name>
</gene>
<protein>
    <recommendedName>
        <fullName evidence="6">TPR-like protein</fullName>
    </recommendedName>
</protein>
<feature type="region of interest" description="Disordered" evidence="2">
    <location>
        <begin position="528"/>
        <end position="590"/>
    </location>
</feature>